<dbReference type="SMART" id="SM00382">
    <property type="entry name" value="AAA"/>
    <property type="match status" value="1"/>
</dbReference>
<dbReference type="PANTHER" id="PTHR30121:SF1">
    <property type="entry name" value="AAA+ ATPASE DOMAIN-CONTAINING PROTEIN"/>
    <property type="match status" value="1"/>
</dbReference>
<sequence>MTADELYTGIKERIEKARALGVTLGDVVGKVSPNMPNKIEEEDYHVNVLIDPYTYYKFPYLGKIGILLGAIDIRTLYFVLLKVIGYERNDVKSYLFGQDNFLSNPEEENPGTLINSVTLKCEMLTKVDVLSSSDPSPADVILEPQSPVIIPRDQIVERALSLNRGSLKLGYLESSETGIKVSLGLDDLNYHMLIVGTTGAGKTSFIKDIISSLYLIEDEESKVIVLDATGDYYHVFLPPDISSKSVIEGTDAFEKLYGKMNGIDISVIFPLTRSWLKKYTRLSTTESITRAYFNLYVKPLLDHLNSKGVKVYSSLDRNVINISSSFWNSRLTLHPFFFRFKDVRNVIYRLNPYFTEQASHFLKIFSSTKEAKDSFTLDDFIKALDNAQFEKLKVHKSTVDNIMRGLYLLKETELFDLKAHRDKLGSVLSEKGKILIFDIYNGELDDFTQKILTYYFLDRVFAYKERQMRQGTLKGRTVFVIDEAHRFFPSLQGSEEDTNYVRRVAGKISTMMRLGRRRRIGFIFATHNPSDLNDIIVQLASTKFVFRITSSVAESMGISRTEARILSWEKNGVAFIISPWLKQGKMKISVPVPPPIGHYDLSKAG</sequence>
<dbReference type="InterPro" id="IPR051162">
    <property type="entry name" value="T4SS_component"/>
</dbReference>
<evidence type="ECO:0000313" key="2">
    <source>
        <dbReference type="EMBL" id="EZQ02099.1"/>
    </source>
</evidence>
<dbReference type="PANTHER" id="PTHR30121">
    <property type="entry name" value="UNCHARACTERIZED PROTEIN YJGR-RELATED"/>
    <property type="match status" value="1"/>
</dbReference>
<dbReference type="InterPro" id="IPR027417">
    <property type="entry name" value="P-loop_NTPase"/>
</dbReference>
<evidence type="ECO:0000313" key="3">
    <source>
        <dbReference type="Proteomes" id="UP000024332"/>
    </source>
</evidence>
<dbReference type="Gene3D" id="3.40.50.300">
    <property type="entry name" value="P-loop containing nucleotide triphosphate hydrolases"/>
    <property type="match status" value="2"/>
</dbReference>
<organism evidence="2 3">
    <name type="scientific">Candidatus Acidianus copahuensis</name>
    <dbReference type="NCBI Taxonomy" id="1160895"/>
    <lineage>
        <taxon>Archaea</taxon>
        <taxon>Thermoproteota</taxon>
        <taxon>Thermoprotei</taxon>
        <taxon>Sulfolobales</taxon>
        <taxon>Sulfolobaceae</taxon>
        <taxon>Acidianus</taxon>
    </lineage>
</organism>
<comment type="caution">
    <text evidence="2">The sequence shown here is derived from an EMBL/GenBank/DDBJ whole genome shotgun (WGS) entry which is preliminary data.</text>
</comment>
<accession>A0A031LLI6</accession>
<dbReference type="Pfam" id="PF01935">
    <property type="entry name" value="DUF87"/>
    <property type="match status" value="1"/>
</dbReference>
<dbReference type="STRING" id="1160895.CM19_11595"/>
<keyword evidence="3" id="KW-1185">Reference proteome</keyword>
<dbReference type="InterPro" id="IPR002789">
    <property type="entry name" value="HerA_central"/>
</dbReference>
<name>A0A031LLI6_9CREN</name>
<proteinExistence type="predicted"/>
<dbReference type="Proteomes" id="UP000024332">
    <property type="component" value="Unassembled WGS sequence"/>
</dbReference>
<dbReference type="RefSeq" id="WP_048100484.1">
    <property type="nucleotide sequence ID" value="NZ_JFZT01000057.1"/>
</dbReference>
<protein>
    <submittedName>
        <fullName evidence="2">ATPase AAA</fullName>
    </submittedName>
</protein>
<dbReference type="OrthoDB" id="10575at2157"/>
<dbReference type="InterPro" id="IPR003593">
    <property type="entry name" value="AAA+_ATPase"/>
</dbReference>
<feature type="domain" description="AAA+ ATPase" evidence="1">
    <location>
        <begin position="188"/>
        <end position="550"/>
    </location>
</feature>
<dbReference type="AlphaFoldDB" id="A0A031LLI6"/>
<gene>
    <name evidence="2" type="ORF">CM19_11595</name>
</gene>
<evidence type="ECO:0000259" key="1">
    <source>
        <dbReference type="SMART" id="SM00382"/>
    </source>
</evidence>
<dbReference type="SUPFAM" id="SSF52540">
    <property type="entry name" value="P-loop containing nucleoside triphosphate hydrolases"/>
    <property type="match status" value="1"/>
</dbReference>
<dbReference type="EMBL" id="JFZT01000057">
    <property type="protein sequence ID" value="EZQ02099.1"/>
    <property type="molecule type" value="Genomic_DNA"/>
</dbReference>
<reference evidence="2 3" key="1">
    <citation type="submission" date="2014-03" db="EMBL/GenBank/DDBJ databases">
        <title>Draft genome sequence of the novel thermoacidophilic archaea Acidianus copahuensis ALE1 strain, isolated from Copahue volcanic area in Neuquen Argentina.</title>
        <authorList>
            <person name="Urbieta M.S."/>
            <person name="Rascovan N."/>
            <person name="Castro C."/>
            <person name="Revale S."/>
            <person name="Giaveno M.A."/>
            <person name="Vazquez M.P."/>
            <person name="Donati E.R."/>
        </authorList>
    </citation>
    <scope>NUCLEOTIDE SEQUENCE [LARGE SCALE GENOMIC DNA]</scope>
    <source>
        <strain evidence="2 3">ALE1</strain>
    </source>
</reference>